<dbReference type="PROSITE" id="PS50198">
    <property type="entry name" value="PPIC_PPIASE_2"/>
    <property type="match status" value="1"/>
</dbReference>
<sequence length="337" mass="36846">MKRVKKVLMAAAIAAIATVGLSACGMVERTQESIDGTVLAKVGSVNITQKDLDTEAKSYIDTLVSQYGEEAVASDEGKKVVADLKKDLLTSLVEMEILNLKAADYGLSLTSEAVTKSADERIESIKTIYGDDAKYVESLKSMGYTEESYKTFVTEEVLRGLVYDEIVKDVTATEEEAKAYYEENKAAYVEKAGATIYHIYFGTDAAAKAKADEAKAKLDAGAKFADIALEYGQDSTAEDGGELGSFAYDTDELLADFMDKVKPLKEGEISGVVQSTAGYHIITVKDVQAEDITPAFDEIKDDVTDELLGEKKQTKYEEQMTSWKTELKVTTYEDKII</sequence>
<reference evidence="9 10" key="1">
    <citation type="submission" date="2021-03" db="EMBL/GenBank/DDBJ databases">
        <title>Genomic Encyclopedia of Type Strains, Phase IV (KMG-IV): sequencing the most valuable type-strain genomes for metagenomic binning, comparative biology and taxonomic classification.</title>
        <authorList>
            <person name="Goeker M."/>
        </authorList>
    </citation>
    <scope>NUCLEOTIDE SEQUENCE [LARGE SCALE GENOMIC DNA]</scope>
    <source>
        <strain evidence="9 10">DSM 6139</strain>
    </source>
</reference>
<evidence type="ECO:0000313" key="9">
    <source>
        <dbReference type="EMBL" id="MBP1918688.1"/>
    </source>
</evidence>
<dbReference type="SUPFAM" id="SSF54534">
    <property type="entry name" value="FKBP-like"/>
    <property type="match status" value="1"/>
</dbReference>
<keyword evidence="5 6" id="KW-0413">Isomerase</keyword>
<dbReference type="Pfam" id="PF13145">
    <property type="entry name" value="Rotamase_2"/>
    <property type="match status" value="1"/>
</dbReference>
<evidence type="ECO:0000256" key="7">
    <source>
        <dbReference type="SAM" id="SignalP"/>
    </source>
</evidence>
<gene>
    <name evidence="9" type="ORF">J2Z34_001165</name>
</gene>
<protein>
    <recommendedName>
        <fullName evidence="2">peptidylprolyl isomerase</fullName>
        <ecNumber evidence="2">5.2.1.8</ecNumber>
    </recommendedName>
</protein>
<dbReference type="Gene3D" id="3.10.50.40">
    <property type="match status" value="1"/>
</dbReference>
<dbReference type="PANTHER" id="PTHR47245">
    <property type="entry name" value="PEPTIDYLPROLYL ISOMERASE"/>
    <property type="match status" value="1"/>
</dbReference>
<dbReference type="Gene3D" id="1.10.4030.10">
    <property type="entry name" value="Porin chaperone SurA, peptide-binding domain"/>
    <property type="match status" value="1"/>
</dbReference>
<proteinExistence type="predicted"/>
<feature type="chain" id="PRO_5046738824" description="peptidylprolyl isomerase" evidence="7">
    <location>
        <begin position="23"/>
        <end position="337"/>
    </location>
</feature>
<dbReference type="EC" id="5.2.1.8" evidence="2"/>
<dbReference type="InterPro" id="IPR046357">
    <property type="entry name" value="PPIase_dom_sf"/>
</dbReference>
<comment type="catalytic activity">
    <reaction evidence="1">
        <text>[protein]-peptidylproline (omega=180) = [protein]-peptidylproline (omega=0)</text>
        <dbReference type="Rhea" id="RHEA:16237"/>
        <dbReference type="Rhea" id="RHEA-COMP:10747"/>
        <dbReference type="Rhea" id="RHEA-COMP:10748"/>
        <dbReference type="ChEBI" id="CHEBI:83833"/>
        <dbReference type="ChEBI" id="CHEBI:83834"/>
        <dbReference type="EC" id="5.2.1.8"/>
    </reaction>
</comment>
<evidence type="ECO:0000313" key="10">
    <source>
        <dbReference type="Proteomes" id="UP001519271"/>
    </source>
</evidence>
<accession>A0ABS4G2B6</accession>
<dbReference type="PROSITE" id="PS51257">
    <property type="entry name" value="PROKAR_LIPOPROTEIN"/>
    <property type="match status" value="1"/>
</dbReference>
<dbReference type="Proteomes" id="UP001519271">
    <property type="component" value="Unassembled WGS sequence"/>
</dbReference>
<dbReference type="GO" id="GO:0003755">
    <property type="term" value="F:peptidyl-prolyl cis-trans isomerase activity"/>
    <property type="evidence" value="ECO:0007669"/>
    <property type="project" value="UniProtKB-EC"/>
</dbReference>
<comment type="caution">
    <text evidence="9">The sequence shown here is derived from an EMBL/GenBank/DDBJ whole genome shotgun (WGS) entry which is preliminary data.</text>
</comment>
<evidence type="ECO:0000256" key="2">
    <source>
        <dbReference type="ARBA" id="ARBA00013194"/>
    </source>
</evidence>
<evidence type="ECO:0000256" key="3">
    <source>
        <dbReference type="ARBA" id="ARBA00022729"/>
    </source>
</evidence>
<dbReference type="PANTHER" id="PTHR47245:SF1">
    <property type="entry name" value="FOLDASE PROTEIN PRSA"/>
    <property type="match status" value="1"/>
</dbReference>
<keyword evidence="3 7" id="KW-0732">Signal</keyword>
<keyword evidence="4 6" id="KW-0697">Rotamase</keyword>
<evidence type="ECO:0000256" key="1">
    <source>
        <dbReference type="ARBA" id="ARBA00000971"/>
    </source>
</evidence>
<keyword evidence="10" id="KW-1185">Reference proteome</keyword>
<evidence type="ECO:0000256" key="6">
    <source>
        <dbReference type="PROSITE-ProRule" id="PRU00278"/>
    </source>
</evidence>
<evidence type="ECO:0000256" key="5">
    <source>
        <dbReference type="ARBA" id="ARBA00023235"/>
    </source>
</evidence>
<dbReference type="EMBL" id="JAGGKC010000007">
    <property type="protein sequence ID" value="MBP1918688.1"/>
    <property type="molecule type" value="Genomic_DNA"/>
</dbReference>
<name>A0ABS4G2B6_9CLOT</name>
<dbReference type="InterPro" id="IPR000297">
    <property type="entry name" value="PPIase_PpiC"/>
</dbReference>
<organism evidence="9 10">
    <name type="scientific">Youngiibacter multivorans</name>
    <dbReference type="NCBI Taxonomy" id="937251"/>
    <lineage>
        <taxon>Bacteria</taxon>
        <taxon>Bacillati</taxon>
        <taxon>Bacillota</taxon>
        <taxon>Clostridia</taxon>
        <taxon>Eubacteriales</taxon>
        <taxon>Clostridiaceae</taxon>
        <taxon>Youngiibacter</taxon>
    </lineage>
</organism>
<dbReference type="RefSeq" id="WP_209458916.1">
    <property type="nucleotide sequence ID" value="NZ_JAGGKC010000007.1"/>
</dbReference>
<evidence type="ECO:0000256" key="4">
    <source>
        <dbReference type="ARBA" id="ARBA00023110"/>
    </source>
</evidence>
<evidence type="ECO:0000259" key="8">
    <source>
        <dbReference type="PROSITE" id="PS50198"/>
    </source>
</evidence>
<feature type="domain" description="PpiC" evidence="8">
    <location>
        <begin position="191"/>
        <end position="286"/>
    </location>
</feature>
<dbReference type="Pfam" id="PF13624">
    <property type="entry name" value="SurA_N_3"/>
    <property type="match status" value="1"/>
</dbReference>
<dbReference type="InterPro" id="IPR027304">
    <property type="entry name" value="Trigger_fact/SurA_dom_sf"/>
</dbReference>
<dbReference type="SUPFAM" id="SSF109998">
    <property type="entry name" value="Triger factor/SurA peptide-binding domain-like"/>
    <property type="match status" value="1"/>
</dbReference>
<feature type="signal peptide" evidence="7">
    <location>
        <begin position="1"/>
        <end position="22"/>
    </location>
</feature>
<dbReference type="InterPro" id="IPR050245">
    <property type="entry name" value="PrsA_foldase"/>
</dbReference>